<gene>
    <name evidence="1" type="ORF">COLO4_05153</name>
</gene>
<keyword evidence="2" id="KW-1185">Reference proteome</keyword>
<sequence>MSWRVSTLVEAKGGFCSSSNKFKAAFREPPDFVRA</sequence>
<organism evidence="1 2">
    <name type="scientific">Corchorus olitorius</name>
    <dbReference type="NCBI Taxonomy" id="93759"/>
    <lineage>
        <taxon>Eukaryota</taxon>
        <taxon>Viridiplantae</taxon>
        <taxon>Streptophyta</taxon>
        <taxon>Embryophyta</taxon>
        <taxon>Tracheophyta</taxon>
        <taxon>Spermatophyta</taxon>
        <taxon>Magnoliopsida</taxon>
        <taxon>eudicotyledons</taxon>
        <taxon>Gunneridae</taxon>
        <taxon>Pentapetalae</taxon>
        <taxon>rosids</taxon>
        <taxon>malvids</taxon>
        <taxon>Malvales</taxon>
        <taxon>Malvaceae</taxon>
        <taxon>Grewioideae</taxon>
        <taxon>Apeibeae</taxon>
        <taxon>Corchorus</taxon>
    </lineage>
</organism>
<evidence type="ECO:0000313" key="1">
    <source>
        <dbReference type="EMBL" id="OMP09760.1"/>
    </source>
</evidence>
<dbReference type="AlphaFoldDB" id="A0A1R3KRR4"/>
<accession>A0A1R3KRR4</accession>
<comment type="caution">
    <text evidence="1">The sequence shown here is derived from an EMBL/GenBank/DDBJ whole genome shotgun (WGS) entry which is preliminary data.</text>
</comment>
<dbReference type="Proteomes" id="UP000187203">
    <property type="component" value="Unassembled WGS sequence"/>
</dbReference>
<proteinExistence type="predicted"/>
<protein>
    <submittedName>
        <fullName evidence="1">Uncharacterized protein</fullName>
    </submittedName>
</protein>
<reference evidence="2" key="1">
    <citation type="submission" date="2013-09" db="EMBL/GenBank/DDBJ databases">
        <title>Corchorus olitorius genome sequencing.</title>
        <authorList>
            <person name="Alam M."/>
            <person name="Haque M.S."/>
            <person name="Islam M.S."/>
            <person name="Emdad E.M."/>
            <person name="Islam M.M."/>
            <person name="Ahmed B."/>
            <person name="Halim A."/>
            <person name="Hossen Q.M.M."/>
            <person name="Hossain M.Z."/>
            <person name="Ahmed R."/>
            <person name="Khan M.M."/>
            <person name="Islam R."/>
            <person name="Rashid M.M."/>
            <person name="Khan S.A."/>
            <person name="Rahman M.S."/>
            <person name="Alam M."/>
            <person name="Yahiya A.S."/>
            <person name="Khan M.S."/>
            <person name="Azam M.S."/>
            <person name="Haque T."/>
            <person name="Lashkar M.Z.H."/>
            <person name="Akhand A.I."/>
            <person name="Morshed G."/>
            <person name="Roy S."/>
            <person name="Uddin K.S."/>
            <person name="Rabeya T."/>
            <person name="Hossain A.S."/>
            <person name="Chowdhury A."/>
            <person name="Snigdha A.R."/>
            <person name="Mortoza M.S."/>
            <person name="Matin S.A."/>
            <person name="Hoque S.M.E."/>
            <person name="Islam M.K."/>
            <person name="Roy D.K."/>
            <person name="Haider R."/>
            <person name="Moosa M.M."/>
            <person name="Elias S.M."/>
            <person name="Hasan A.M."/>
            <person name="Jahan S."/>
            <person name="Shafiuddin M."/>
            <person name="Mahmood N."/>
            <person name="Shommy N.S."/>
        </authorList>
    </citation>
    <scope>NUCLEOTIDE SEQUENCE [LARGE SCALE GENOMIC DNA]</scope>
    <source>
        <strain evidence="2">cv. O-4</strain>
    </source>
</reference>
<dbReference type="EMBL" id="AWUE01012247">
    <property type="protein sequence ID" value="OMP09760.1"/>
    <property type="molecule type" value="Genomic_DNA"/>
</dbReference>
<evidence type="ECO:0000313" key="2">
    <source>
        <dbReference type="Proteomes" id="UP000187203"/>
    </source>
</evidence>
<name>A0A1R3KRR4_9ROSI</name>